<organism evidence="6 8">
    <name type="scientific">Rotaria magnacalcarata</name>
    <dbReference type="NCBI Taxonomy" id="392030"/>
    <lineage>
        <taxon>Eukaryota</taxon>
        <taxon>Metazoa</taxon>
        <taxon>Spiralia</taxon>
        <taxon>Gnathifera</taxon>
        <taxon>Rotifera</taxon>
        <taxon>Eurotatoria</taxon>
        <taxon>Bdelloidea</taxon>
        <taxon>Philodinida</taxon>
        <taxon>Philodinidae</taxon>
        <taxon>Rotaria</taxon>
    </lineage>
</organism>
<dbReference type="InterPro" id="IPR002110">
    <property type="entry name" value="Ankyrin_rpt"/>
</dbReference>
<dbReference type="EMBL" id="CAJNOW010017921">
    <property type="protein sequence ID" value="CAF1661479.1"/>
    <property type="molecule type" value="Genomic_DNA"/>
</dbReference>
<dbReference type="InterPro" id="IPR015510">
    <property type="entry name" value="PGRP"/>
</dbReference>
<dbReference type="PROSITE" id="PS50297">
    <property type="entry name" value="ANK_REP_REGION"/>
    <property type="match status" value="1"/>
</dbReference>
<keyword evidence="3" id="KW-0472">Membrane</keyword>
<dbReference type="EMBL" id="CAJNOV010011922">
    <property type="protein sequence ID" value="CAF1469383.1"/>
    <property type="molecule type" value="Genomic_DNA"/>
</dbReference>
<dbReference type="SMART" id="SM00701">
    <property type="entry name" value="PGRP"/>
    <property type="match status" value="1"/>
</dbReference>
<keyword evidence="2" id="KW-0040">ANK repeat</keyword>
<keyword evidence="3" id="KW-1133">Transmembrane helix</keyword>
<evidence type="ECO:0000313" key="5">
    <source>
        <dbReference type="EMBL" id="CAF1469383.1"/>
    </source>
</evidence>
<keyword evidence="3" id="KW-0812">Transmembrane</keyword>
<dbReference type="InterPro" id="IPR002502">
    <property type="entry name" value="Amidase_domain"/>
</dbReference>
<dbReference type="SUPFAM" id="SSF48403">
    <property type="entry name" value="Ankyrin repeat"/>
    <property type="match status" value="1"/>
</dbReference>
<dbReference type="EMBL" id="CAJNRE010000327">
    <property type="protein sequence ID" value="CAF1925649.1"/>
    <property type="molecule type" value="Genomic_DNA"/>
</dbReference>
<dbReference type="InterPro" id="IPR006619">
    <property type="entry name" value="PGRP_domain_met/bac"/>
</dbReference>
<evidence type="ECO:0000256" key="3">
    <source>
        <dbReference type="SAM" id="Phobius"/>
    </source>
</evidence>
<dbReference type="Proteomes" id="UP000663834">
    <property type="component" value="Unassembled WGS sequence"/>
</dbReference>
<dbReference type="Gene3D" id="3.40.80.10">
    <property type="entry name" value="Peptidoglycan recognition protein-like"/>
    <property type="match status" value="1"/>
</dbReference>
<accession>A0A816FHF2</accession>
<dbReference type="Gene3D" id="3.90.176.10">
    <property type="entry name" value="Toxin ADP-ribosyltransferase, Chain A, domain 1"/>
    <property type="match status" value="1"/>
</dbReference>
<dbReference type="InterPro" id="IPR036505">
    <property type="entry name" value="Amidase/PGRP_sf"/>
</dbReference>
<comment type="caution">
    <text evidence="6">The sequence shown here is derived from an EMBL/GenBank/DDBJ whole genome shotgun (WGS) entry which is preliminary data.</text>
</comment>
<dbReference type="SUPFAM" id="SSF56399">
    <property type="entry name" value="ADP-ribosylation"/>
    <property type="match status" value="1"/>
</dbReference>
<feature type="repeat" description="ANK" evidence="2">
    <location>
        <begin position="52"/>
        <end position="84"/>
    </location>
</feature>
<dbReference type="SUPFAM" id="SSF55846">
    <property type="entry name" value="N-acetylmuramoyl-L-alanine amidase-like"/>
    <property type="match status" value="1"/>
</dbReference>
<dbReference type="Proteomes" id="UP000663855">
    <property type="component" value="Unassembled WGS sequence"/>
</dbReference>
<dbReference type="SMART" id="SM00248">
    <property type="entry name" value="ANK"/>
    <property type="match status" value="1"/>
</dbReference>
<gene>
    <name evidence="5" type="ORF">CJN711_LOCUS25567</name>
    <name evidence="6" type="ORF">KQP761_LOCUS32158</name>
    <name evidence="7" type="ORF">MBJ925_LOCUS3287</name>
</gene>
<dbReference type="PROSITE" id="PS50088">
    <property type="entry name" value="ANK_REPEAT"/>
    <property type="match status" value="1"/>
</dbReference>
<evidence type="ECO:0000256" key="1">
    <source>
        <dbReference type="ARBA" id="ARBA00007553"/>
    </source>
</evidence>
<dbReference type="Pfam" id="PF00023">
    <property type="entry name" value="Ank"/>
    <property type="match status" value="1"/>
</dbReference>
<dbReference type="OrthoDB" id="10001926at2759"/>
<comment type="similarity">
    <text evidence="1">Belongs to the N-acetylmuramoyl-L-alanine amidase 2 family.</text>
</comment>
<dbReference type="PANTHER" id="PTHR11022">
    <property type="entry name" value="PEPTIDOGLYCAN RECOGNITION PROTEIN"/>
    <property type="match status" value="1"/>
</dbReference>
<dbReference type="GO" id="GO:0008270">
    <property type="term" value="F:zinc ion binding"/>
    <property type="evidence" value="ECO:0007669"/>
    <property type="project" value="InterPro"/>
</dbReference>
<reference evidence="6" key="1">
    <citation type="submission" date="2021-02" db="EMBL/GenBank/DDBJ databases">
        <authorList>
            <person name="Nowell W R."/>
        </authorList>
    </citation>
    <scope>NUCLEOTIDE SEQUENCE</scope>
</reference>
<dbReference type="AlphaFoldDB" id="A0A816FHF2"/>
<evidence type="ECO:0000313" key="7">
    <source>
        <dbReference type="EMBL" id="CAF1925649.1"/>
    </source>
</evidence>
<sequence length="629" mass="72874">MISTYSSNDCDNGTSVQNMLYRYCQENNIEQLRTILPFLRDASVINKIHTKTGSTCLHVACYRGHKDVVEILLQYGASTSIRNNAHHLTPYEEAGTEDIKQLLINYERLFSSRTRYYIEWSMVGDGLLSKRRQFREMIDLYKAYNNRHLVSKLLTEVIHYYLNEYLLSEINQADIDTSEIIRQQIEIVQTYFQEAINKHDYLTYFIKAYTLTTCFYQKLNEHLAMYILEYFDETRQSSSNYRLVNCLVHIVTLLIYHPDLSLYQFQGVCYRGMRITQNDLDQYQLGQCILNRSFLSTSVDRSIAEMFAGEGQQSFMRRAYQDRRPLQLSCICKYVIKQESTAINIENLSTRPVEKEVLIIPFSVFEVTNIKVNPLDSPSKISVEIELKECEDINKSGKFQKCIMHTYPLYSIIGLLLLLVFILGFGIQKTINANMATSKMQIIDDDVDYPVGPDCPNILNRSIWNARPFLSRDYLKLLPVTHIVVRRLGVSNSSMNKYDCAKQIQKSQAYHMDTLGWFDIGFNFIICAAHGKQQIYKGRGWKYIGAHCKGYNARSLGIAVAGNHANMETCKIIKSIIQCGITQNNILSTFTLVGNLEERDIYNYYLNCFINDHDMHYANISMNKQAFCQ</sequence>
<evidence type="ECO:0000256" key="2">
    <source>
        <dbReference type="PROSITE-ProRule" id="PRU00023"/>
    </source>
</evidence>
<dbReference type="CDD" id="cd06583">
    <property type="entry name" value="PGRP"/>
    <property type="match status" value="1"/>
</dbReference>
<dbReference type="PROSITE" id="PS51996">
    <property type="entry name" value="TR_MART"/>
    <property type="match status" value="1"/>
</dbReference>
<feature type="domain" description="Peptidoglycan recognition protein family" evidence="4">
    <location>
        <begin position="456"/>
        <end position="599"/>
    </location>
</feature>
<name>A0A816FHF2_9BILA</name>
<dbReference type="PANTHER" id="PTHR11022:SF41">
    <property type="entry name" value="PEPTIDOGLYCAN-RECOGNITION PROTEIN LC-RELATED"/>
    <property type="match status" value="1"/>
</dbReference>
<protein>
    <recommendedName>
        <fullName evidence="4">Peptidoglycan recognition protein family domain-containing protein</fullName>
    </recommendedName>
</protein>
<evidence type="ECO:0000313" key="8">
    <source>
        <dbReference type="Proteomes" id="UP000663834"/>
    </source>
</evidence>
<dbReference type="InterPro" id="IPR036770">
    <property type="entry name" value="Ankyrin_rpt-contain_sf"/>
</dbReference>
<evidence type="ECO:0000259" key="4">
    <source>
        <dbReference type="SMART" id="SM00701"/>
    </source>
</evidence>
<dbReference type="GO" id="GO:0008745">
    <property type="term" value="F:N-acetylmuramoyl-L-alanine amidase activity"/>
    <property type="evidence" value="ECO:0007669"/>
    <property type="project" value="InterPro"/>
</dbReference>
<proteinExistence type="inferred from homology"/>
<dbReference type="GO" id="GO:0009253">
    <property type="term" value="P:peptidoglycan catabolic process"/>
    <property type="evidence" value="ECO:0007669"/>
    <property type="project" value="InterPro"/>
</dbReference>
<feature type="transmembrane region" description="Helical" evidence="3">
    <location>
        <begin position="407"/>
        <end position="427"/>
    </location>
</feature>
<dbReference type="Proteomes" id="UP000663824">
    <property type="component" value="Unassembled WGS sequence"/>
</dbReference>
<evidence type="ECO:0000313" key="6">
    <source>
        <dbReference type="EMBL" id="CAF1661479.1"/>
    </source>
</evidence>
<dbReference type="Gene3D" id="1.25.40.20">
    <property type="entry name" value="Ankyrin repeat-containing domain"/>
    <property type="match status" value="1"/>
</dbReference>